<evidence type="ECO:0000313" key="3">
    <source>
        <dbReference type="EMBL" id="SHI78797.1"/>
    </source>
</evidence>
<proteinExistence type="predicted"/>
<dbReference type="InterPro" id="IPR005335">
    <property type="entry name" value="Terminase_ssu"/>
</dbReference>
<evidence type="ECO:0000256" key="1">
    <source>
        <dbReference type="ARBA" id="ARBA00022612"/>
    </source>
</evidence>
<dbReference type="AlphaFoldDB" id="A0A1M6DZW9"/>
<organism evidence="3 4">
    <name type="scientific">Anaerovibrio lipolyticus DSM 3074</name>
    <dbReference type="NCBI Taxonomy" id="1120997"/>
    <lineage>
        <taxon>Bacteria</taxon>
        <taxon>Bacillati</taxon>
        <taxon>Bacillota</taxon>
        <taxon>Negativicutes</taxon>
        <taxon>Selenomonadales</taxon>
        <taxon>Selenomonadaceae</taxon>
        <taxon>Anaerovibrio</taxon>
    </lineage>
</organism>
<dbReference type="PANTHER" id="PTHR41328">
    <property type="entry name" value="TERMINASE SMALL SUBUNIT-RELATED"/>
    <property type="match status" value="1"/>
</dbReference>
<keyword evidence="2" id="KW-0231">Viral genome packaging</keyword>
<dbReference type="OrthoDB" id="7358785at2"/>
<sequence length="146" mass="16037">MAKDEYGLTPKQRAFCDYYIANHGNATQAAKDAGYNCKSDLAFRSQGTENLTKPNIVAYLDLVSKEAAAKRLVGKDEALEILSGIARGQKDPNSEDEVPYSVRAKAAELLLKVYGAFIDKVEISGNVGIAAELDEAWRRVKEHDKD</sequence>
<dbReference type="GO" id="GO:0051276">
    <property type="term" value="P:chromosome organization"/>
    <property type="evidence" value="ECO:0007669"/>
    <property type="project" value="InterPro"/>
</dbReference>
<gene>
    <name evidence="3" type="ORF">SAMN02745671_01685</name>
</gene>
<evidence type="ECO:0000313" key="4">
    <source>
        <dbReference type="Proteomes" id="UP000191240"/>
    </source>
</evidence>
<dbReference type="PANTHER" id="PTHR41328:SF2">
    <property type="entry name" value="TERMINASE SMALL SUBUNIT"/>
    <property type="match status" value="1"/>
</dbReference>
<dbReference type="RefSeq" id="WP_052212315.1">
    <property type="nucleotide sequence ID" value="NZ_FQYW01000013.1"/>
</dbReference>
<evidence type="ECO:0000256" key="2">
    <source>
        <dbReference type="ARBA" id="ARBA00023219"/>
    </source>
</evidence>
<dbReference type="EMBL" id="FQYW01000013">
    <property type="protein sequence ID" value="SHI78797.1"/>
    <property type="molecule type" value="Genomic_DNA"/>
</dbReference>
<dbReference type="InterPro" id="IPR052404">
    <property type="entry name" value="SPP1-like_terminase"/>
</dbReference>
<dbReference type="Gene3D" id="1.10.10.1400">
    <property type="entry name" value="Terminase, small subunit, N-terminal DNA-binding domain, HTH motif"/>
    <property type="match status" value="1"/>
</dbReference>
<reference evidence="3 4" key="1">
    <citation type="submission" date="2016-11" db="EMBL/GenBank/DDBJ databases">
        <authorList>
            <person name="Jaros S."/>
            <person name="Januszkiewicz K."/>
            <person name="Wedrychowicz H."/>
        </authorList>
    </citation>
    <scope>NUCLEOTIDE SEQUENCE [LARGE SCALE GENOMIC DNA]</scope>
    <source>
        <strain evidence="3 4">DSM 3074</strain>
    </source>
</reference>
<dbReference type="Pfam" id="PF03592">
    <property type="entry name" value="Terminase_2"/>
    <property type="match status" value="1"/>
</dbReference>
<accession>A0A1M6DZW9</accession>
<dbReference type="InterPro" id="IPR038713">
    <property type="entry name" value="Terminase_Gp1_N_sf"/>
</dbReference>
<dbReference type="Proteomes" id="UP000191240">
    <property type="component" value="Unassembled WGS sequence"/>
</dbReference>
<protein>
    <submittedName>
        <fullName evidence="3">Terminase small subunit</fullName>
    </submittedName>
</protein>
<name>A0A1M6DZW9_9FIRM</name>
<keyword evidence="1" id="KW-1188">Viral release from host cell</keyword>